<dbReference type="InterPro" id="IPR012337">
    <property type="entry name" value="RNaseH-like_sf"/>
</dbReference>
<name>A0A9D5AH54_PEA</name>
<evidence type="ECO:0000313" key="2">
    <source>
        <dbReference type="Proteomes" id="UP001058974"/>
    </source>
</evidence>
<reference evidence="1 2" key="1">
    <citation type="journal article" date="2022" name="Nat. Genet.">
        <title>Improved pea reference genome and pan-genome highlight genomic features and evolutionary characteristics.</title>
        <authorList>
            <person name="Yang T."/>
            <person name="Liu R."/>
            <person name="Luo Y."/>
            <person name="Hu S."/>
            <person name="Wang D."/>
            <person name="Wang C."/>
            <person name="Pandey M.K."/>
            <person name="Ge S."/>
            <person name="Xu Q."/>
            <person name="Li N."/>
            <person name="Li G."/>
            <person name="Huang Y."/>
            <person name="Saxena R.K."/>
            <person name="Ji Y."/>
            <person name="Li M."/>
            <person name="Yan X."/>
            <person name="He Y."/>
            <person name="Liu Y."/>
            <person name="Wang X."/>
            <person name="Xiang C."/>
            <person name="Varshney R.K."/>
            <person name="Ding H."/>
            <person name="Gao S."/>
            <person name="Zong X."/>
        </authorList>
    </citation>
    <scope>NUCLEOTIDE SEQUENCE [LARGE SCALE GENOMIC DNA]</scope>
    <source>
        <strain evidence="1 2">cv. Zhongwan 6</strain>
    </source>
</reference>
<protein>
    <recommendedName>
        <fullName evidence="3">Transposase</fullName>
    </recommendedName>
</protein>
<accession>A0A9D5AH54</accession>
<evidence type="ECO:0008006" key="3">
    <source>
        <dbReference type="Google" id="ProtNLM"/>
    </source>
</evidence>
<keyword evidence="2" id="KW-1185">Reference proteome</keyword>
<dbReference type="Proteomes" id="UP001058974">
    <property type="component" value="Chromosome 5"/>
</dbReference>
<dbReference type="AlphaFoldDB" id="A0A9D5AH54"/>
<dbReference type="EMBL" id="JAMSHJ010000005">
    <property type="protein sequence ID" value="KAI5411652.1"/>
    <property type="molecule type" value="Genomic_DNA"/>
</dbReference>
<gene>
    <name evidence="1" type="ORF">KIW84_056648</name>
</gene>
<organism evidence="1 2">
    <name type="scientific">Pisum sativum</name>
    <name type="common">Garden pea</name>
    <name type="synonym">Lathyrus oleraceus</name>
    <dbReference type="NCBI Taxonomy" id="3888"/>
    <lineage>
        <taxon>Eukaryota</taxon>
        <taxon>Viridiplantae</taxon>
        <taxon>Streptophyta</taxon>
        <taxon>Embryophyta</taxon>
        <taxon>Tracheophyta</taxon>
        <taxon>Spermatophyta</taxon>
        <taxon>Magnoliopsida</taxon>
        <taxon>eudicotyledons</taxon>
        <taxon>Gunneridae</taxon>
        <taxon>Pentapetalae</taxon>
        <taxon>rosids</taxon>
        <taxon>fabids</taxon>
        <taxon>Fabales</taxon>
        <taxon>Fabaceae</taxon>
        <taxon>Papilionoideae</taxon>
        <taxon>50 kb inversion clade</taxon>
        <taxon>NPAAA clade</taxon>
        <taxon>Hologalegina</taxon>
        <taxon>IRL clade</taxon>
        <taxon>Fabeae</taxon>
        <taxon>Lathyrus</taxon>
    </lineage>
</organism>
<dbReference type="PANTHER" id="PTHR46481">
    <property type="entry name" value="ZINC FINGER BED DOMAIN-CONTAINING PROTEIN 4"/>
    <property type="match status" value="1"/>
</dbReference>
<dbReference type="SUPFAM" id="SSF53098">
    <property type="entry name" value="Ribonuclease H-like"/>
    <property type="match status" value="1"/>
</dbReference>
<sequence>MNFSAVEGEGFKYYSKVMQPQFTLPSRRTIARYCFQLHLDEKQKLKSFFKSDCNRVALTTGCWTSIQNQNYLTLTTHFVDNEWNYQKRIISFTVIPNHKGDTVGRKIEEVLRDWGIRNVSTITVDNAISNDVAVAYLHRKISTMNGMMGDGKCFHMRCAAHILNLVVNEGLKDKHLSITSVRDAVRFVKSSPHREAKFKECIEFAGITCKKLVCLDVSTRSNVTYLMLEAAEKFQAAFDKLEYEESSYREFFGKGSPPSSDDWDIVRAFISFLKLFYEATNVFSTSQSVSLHSAFHQVSALYCELKQANMNLNGVFASVCGDMMEKQPLGSGENNVSNDETTVGRPSLMARADDFEQHLEEQDSIDQKNELGGFYSNLNLMEDFELSEDIIAEFEEISSTARRGSLPSQPQPSGCA</sequence>
<evidence type="ECO:0000313" key="1">
    <source>
        <dbReference type="EMBL" id="KAI5411652.1"/>
    </source>
</evidence>
<proteinExistence type="predicted"/>
<dbReference type="InterPro" id="IPR052035">
    <property type="entry name" value="ZnF_BED_domain_contain"/>
</dbReference>
<dbReference type="Gramene" id="Psat05G0664800-T1">
    <property type="protein sequence ID" value="KAI5411652.1"/>
    <property type="gene ID" value="KIW84_056648"/>
</dbReference>
<dbReference type="PANTHER" id="PTHR46481:SF7">
    <property type="entry name" value="ZINC FINGER BED DOMAIN-CONTAINING PROTEIN RICESLEEPER 2-LIKE"/>
    <property type="match status" value="1"/>
</dbReference>
<comment type="caution">
    <text evidence="1">The sequence shown here is derived from an EMBL/GenBank/DDBJ whole genome shotgun (WGS) entry which is preliminary data.</text>
</comment>